<gene>
    <name evidence="9" type="ORF">CA54_46440</name>
</gene>
<dbReference type="EMBL" id="SJPP01000002">
    <property type="protein sequence ID" value="TWU09403.1"/>
    <property type="molecule type" value="Genomic_DNA"/>
</dbReference>
<feature type="signal peptide" evidence="8">
    <location>
        <begin position="1"/>
        <end position="23"/>
    </location>
</feature>
<evidence type="ECO:0000256" key="6">
    <source>
        <dbReference type="SAM" id="Coils"/>
    </source>
</evidence>
<keyword evidence="2" id="KW-1134">Transmembrane beta strand</keyword>
<feature type="region of interest" description="Disordered" evidence="7">
    <location>
        <begin position="691"/>
        <end position="730"/>
    </location>
</feature>
<comment type="caution">
    <text evidence="9">The sequence shown here is derived from an EMBL/GenBank/DDBJ whole genome shotgun (WGS) entry which is preliminary data.</text>
</comment>
<dbReference type="Gene3D" id="1.20.1600.10">
    <property type="entry name" value="Outer membrane efflux proteins (OEP)"/>
    <property type="match status" value="1"/>
</dbReference>
<organism evidence="9 10">
    <name type="scientific">Symmachiella macrocystis</name>
    <dbReference type="NCBI Taxonomy" id="2527985"/>
    <lineage>
        <taxon>Bacteria</taxon>
        <taxon>Pseudomonadati</taxon>
        <taxon>Planctomycetota</taxon>
        <taxon>Planctomycetia</taxon>
        <taxon>Planctomycetales</taxon>
        <taxon>Planctomycetaceae</taxon>
        <taxon>Symmachiella</taxon>
    </lineage>
</organism>
<evidence type="ECO:0000256" key="3">
    <source>
        <dbReference type="ARBA" id="ARBA00022692"/>
    </source>
</evidence>
<dbReference type="PANTHER" id="PTHR30026:SF23">
    <property type="entry name" value="TO APRF-PUTATIVE OUTER MEMBRANE EFFLUX PROTEIN OR SECRETED ALKALINE PHOSPHATASE-RELATED"/>
    <property type="match status" value="1"/>
</dbReference>
<dbReference type="GO" id="GO:0015562">
    <property type="term" value="F:efflux transmembrane transporter activity"/>
    <property type="evidence" value="ECO:0007669"/>
    <property type="project" value="InterPro"/>
</dbReference>
<keyword evidence="4" id="KW-0472">Membrane</keyword>
<dbReference type="Proteomes" id="UP000320735">
    <property type="component" value="Unassembled WGS sequence"/>
</dbReference>
<dbReference type="OrthoDB" id="229865at2"/>
<evidence type="ECO:0000313" key="10">
    <source>
        <dbReference type="Proteomes" id="UP000320735"/>
    </source>
</evidence>
<protein>
    <submittedName>
        <fullName evidence="9">Outer membrane efflux protein</fullName>
    </submittedName>
</protein>
<feature type="coiled-coil region" evidence="6">
    <location>
        <begin position="494"/>
        <end position="521"/>
    </location>
</feature>
<name>A0A5C6BBE1_9PLAN</name>
<dbReference type="PROSITE" id="PS51257">
    <property type="entry name" value="PROKAR_LIPOPROTEIN"/>
    <property type="match status" value="1"/>
</dbReference>
<dbReference type="GO" id="GO:0015288">
    <property type="term" value="F:porin activity"/>
    <property type="evidence" value="ECO:0007669"/>
    <property type="project" value="TreeGrafter"/>
</dbReference>
<feature type="chain" id="PRO_5023131475" evidence="8">
    <location>
        <begin position="24"/>
        <end position="771"/>
    </location>
</feature>
<keyword evidence="10" id="KW-1185">Reference proteome</keyword>
<keyword evidence="5" id="KW-0998">Cell outer membrane</keyword>
<dbReference type="InterPro" id="IPR051906">
    <property type="entry name" value="TolC-like"/>
</dbReference>
<dbReference type="GO" id="GO:0009279">
    <property type="term" value="C:cell outer membrane"/>
    <property type="evidence" value="ECO:0007669"/>
    <property type="project" value="UniProtKB-SubCell"/>
</dbReference>
<evidence type="ECO:0000256" key="2">
    <source>
        <dbReference type="ARBA" id="ARBA00022452"/>
    </source>
</evidence>
<keyword evidence="8" id="KW-0732">Signal</keyword>
<sequence precursor="true">MRKRSFRQFVSLLLISCLFTGCASNPTLSYLGDAQLTDYRADAERIAYPDSCEVAPESATFANPPRNVRDRNHDEAWDMPLAEAVHLALLHNKIVRTSNRTATGAIAAGSAGGTSTSTIVSSPQAVASVYDPAIQETGVLFGGRGVESALSEFDTQFTTSMVWGRDEQIQNNLFLAGGIPDGATLQSDTAQMQAELTKVQANGGQLSLSHLVNYNYNNSPGNLFPSVYTGNVQLGYRLPMWAGSGTEFTRIAGPASENITGIGGVSQGVVIARINNDITIADFEIQVRNMIKDVEDIYWNLYLAYRRYDAEVVARNSALRTWREVKSKFEVGARGGSAADEAQAREQYFDAKARAEVELNNIYSMELELRRMLGLPVNDGRIIRPSDVPITAEFIPDWYVALAEALTRRTELRRQKWNIKSLDLQLIAAENLANPRLDFVSAYQVNMFGDNLFGNNDNDSVGTTQGLNSAYERLTQGSQTGWQLGFQFSMPLGLRRTLAQVRNIELRLAQARELLATQEVDISHELANGFQALNLNYQTAQTRFNQGRAAHLQLQAFEAEYKVGTKTLDLLLQAQTRLARAQIEYFSSIIEYTKSITNIQFRKGTLLEYNNIHLAEGAWSPEAYEEALRRAWARSYAFESDLMHTEPAPFVNDGRVMGPVEFTSEAVNMPGPANGGESMELPLTDPNGIVPPPPAPPLDGELEGEGSIDYGEPVPALPPAEGNYDNDASINWDADYEEEQAKALFDTQSDQETAGYEKVNFSDAPVIDSGY</sequence>
<evidence type="ECO:0000256" key="1">
    <source>
        <dbReference type="ARBA" id="ARBA00004442"/>
    </source>
</evidence>
<dbReference type="SUPFAM" id="SSF56954">
    <property type="entry name" value="Outer membrane efflux proteins (OEP)"/>
    <property type="match status" value="1"/>
</dbReference>
<keyword evidence="3" id="KW-0812">Transmembrane</keyword>
<dbReference type="PANTHER" id="PTHR30026">
    <property type="entry name" value="OUTER MEMBRANE PROTEIN TOLC"/>
    <property type="match status" value="1"/>
</dbReference>
<evidence type="ECO:0000256" key="7">
    <source>
        <dbReference type="SAM" id="MobiDB-lite"/>
    </source>
</evidence>
<dbReference type="AlphaFoldDB" id="A0A5C6BBE1"/>
<evidence type="ECO:0000256" key="8">
    <source>
        <dbReference type="SAM" id="SignalP"/>
    </source>
</evidence>
<comment type="subcellular location">
    <subcellularLocation>
        <location evidence="1">Cell outer membrane</location>
    </subcellularLocation>
</comment>
<reference evidence="9 10" key="1">
    <citation type="submission" date="2019-02" db="EMBL/GenBank/DDBJ databases">
        <title>Deep-cultivation of Planctomycetes and their phenomic and genomic characterization uncovers novel biology.</title>
        <authorList>
            <person name="Wiegand S."/>
            <person name="Jogler M."/>
            <person name="Boedeker C."/>
            <person name="Pinto D."/>
            <person name="Vollmers J."/>
            <person name="Rivas-Marin E."/>
            <person name="Kohn T."/>
            <person name="Peeters S.H."/>
            <person name="Heuer A."/>
            <person name="Rast P."/>
            <person name="Oberbeckmann S."/>
            <person name="Bunk B."/>
            <person name="Jeske O."/>
            <person name="Meyerdierks A."/>
            <person name="Storesund J.E."/>
            <person name="Kallscheuer N."/>
            <person name="Luecker S."/>
            <person name="Lage O.M."/>
            <person name="Pohl T."/>
            <person name="Merkel B.J."/>
            <person name="Hornburger P."/>
            <person name="Mueller R.-W."/>
            <person name="Bruemmer F."/>
            <person name="Labrenz M."/>
            <person name="Spormann A.M."/>
            <person name="Op Den Camp H."/>
            <person name="Overmann J."/>
            <person name="Amann R."/>
            <person name="Jetten M.S.M."/>
            <person name="Mascher T."/>
            <person name="Medema M.H."/>
            <person name="Devos D.P."/>
            <person name="Kaster A.-K."/>
            <person name="Ovreas L."/>
            <person name="Rohde M."/>
            <person name="Galperin M.Y."/>
            <person name="Jogler C."/>
        </authorList>
    </citation>
    <scope>NUCLEOTIDE SEQUENCE [LARGE SCALE GENOMIC DNA]</scope>
    <source>
        <strain evidence="9 10">CA54</strain>
    </source>
</reference>
<dbReference type="GO" id="GO:1990281">
    <property type="term" value="C:efflux pump complex"/>
    <property type="evidence" value="ECO:0007669"/>
    <property type="project" value="TreeGrafter"/>
</dbReference>
<evidence type="ECO:0000313" key="9">
    <source>
        <dbReference type="EMBL" id="TWU09403.1"/>
    </source>
</evidence>
<accession>A0A5C6BBE1</accession>
<evidence type="ECO:0000256" key="4">
    <source>
        <dbReference type="ARBA" id="ARBA00023136"/>
    </source>
</evidence>
<dbReference type="RefSeq" id="WP_146373099.1">
    <property type="nucleotide sequence ID" value="NZ_SJPP01000002.1"/>
</dbReference>
<evidence type="ECO:0000256" key="5">
    <source>
        <dbReference type="ARBA" id="ARBA00023237"/>
    </source>
</evidence>
<proteinExistence type="predicted"/>
<keyword evidence="6" id="KW-0175">Coiled coil</keyword>